<dbReference type="InParanoid" id="A0A067LSR7"/>
<dbReference type="AlphaFoldDB" id="A0A067LSR7"/>
<feature type="region of interest" description="Disordered" evidence="1">
    <location>
        <begin position="102"/>
        <end position="139"/>
    </location>
</feature>
<proteinExistence type="predicted"/>
<keyword evidence="3" id="KW-1185">Reference proteome</keyword>
<name>A0A067LSR7_BOTB1</name>
<evidence type="ECO:0000313" key="3">
    <source>
        <dbReference type="Proteomes" id="UP000027195"/>
    </source>
</evidence>
<dbReference type="Proteomes" id="UP000027195">
    <property type="component" value="Unassembled WGS sequence"/>
</dbReference>
<reference evidence="3" key="1">
    <citation type="journal article" date="2014" name="Proc. Natl. Acad. Sci. U.S.A.">
        <title>Extensive sampling of basidiomycete genomes demonstrates inadequacy of the white-rot/brown-rot paradigm for wood decay fungi.</title>
        <authorList>
            <person name="Riley R."/>
            <person name="Salamov A.A."/>
            <person name="Brown D.W."/>
            <person name="Nagy L.G."/>
            <person name="Floudas D."/>
            <person name="Held B.W."/>
            <person name="Levasseur A."/>
            <person name="Lombard V."/>
            <person name="Morin E."/>
            <person name="Otillar R."/>
            <person name="Lindquist E.A."/>
            <person name="Sun H."/>
            <person name="LaButti K.M."/>
            <person name="Schmutz J."/>
            <person name="Jabbour D."/>
            <person name="Luo H."/>
            <person name="Baker S.E."/>
            <person name="Pisabarro A.G."/>
            <person name="Walton J.D."/>
            <person name="Blanchette R.A."/>
            <person name="Henrissat B."/>
            <person name="Martin F."/>
            <person name="Cullen D."/>
            <person name="Hibbett D.S."/>
            <person name="Grigoriev I.V."/>
        </authorList>
    </citation>
    <scope>NUCLEOTIDE SEQUENCE [LARGE SCALE GENOMIC DNA]</scope>
    <source>
        <strain evidence="3">FD-172 SS1</strain>
    </source>
</reference>
<dbReference type="HOGENOM" id="CLU_421488_0_0_1"/>
<feature type="region of interest" description="Disordered" evidence="1">
    <location>
        <begin position="505"/>
        <end position="526"/>
    </location>
</feature>
<evidence type="ECO:0000313" key="2">
    <source>
        <dbReference type="EMBL" id="KDQ06104.1"/>
    </source>
</evidence>
<feature type="compositionally biased region" description="Polar residues" evidence="1">
    <location>
        <begin position="103"/>
        <end position="116"/>
    </location>
</feature>
<organism evidence="2 3">
    <name type="scientific">Botryobasidium botryosum (strain FD-172 SS1)</name>
    <dbReference type="NCBI Taxonomy" id="930990"/>
    <lineage>
        <taxon>Eukaryota</taxon>
        <taxon>Fungi</taxon>
        <taxon>Dikarya</taxon>
        <taxon>Basidiomycota</taxon>
        <taxon>Agaricomycotina</taxon>
        <taxon>Agaricomycetes</taxon>
        <taxon>Cantharellales</taxon>
        <taxon>Botryobasidiaceae</taxon>
        <taxon>Botryobasidium</taxon>
    </lineage>
</organism>
<feature type="compositionally biased region" description="Low complexity" evidence="1">
    <location>
        <begin position="506"/>
        <end position="519"/>
    </location>
</feature>
<feature type="region of interest" description="Disordered" evidence="1">
    <location>
        <begin position="229"/>
        <end position="307"/>
    </location>
</feature>
<feature type="region of interest" description="Disordered" evidence="1">
    <location>
        <begin position="178"/>
        <end position="209"/>
    </location>
</feature>
<sequence length="650" mass="69896">MNSQNELFSLTFELIIVLSLLPSRPTPSRLRSTFAPSLSLSSFSPISNVLRGKGQGDHKATGKCYGLCIPRLAEAMRRHRPSHTYVPPNPYAPIATALDTLKRPNTSFHGKSTTPARSRRQQRRYDSSSDTDAPYDGNDACTPAPFVPSLYSRRPSRPSIAFLASSLAQPRLVAGLAFPPSSSPSRPHPSSRIPPHQISISPTIPTPNADICESLGSSRVISSHPVATAPIHPLPEQSVQTEGPRSWLAPAPKTPIHAACASSGNREPPHQQREPPTAARTAPQTHMRAKRVFSAQSNGKDDSSSRAPACLFPLRDGSDTRPPSLYPIALPSPRCPYCIPVASVSPLAFITSSSPFSALAYLLPTNDGSNVRPLLPLAPSSRLHHPPPIIVGPTSGFCPCHRSHAPIFHFASSSPPSRPPCLCCLTSTNPTPNAMTTVDVARIPGLATFAMGTQQPIQIVCDAKGHGFGSYTFETPTRDARQSPPQLREPLTTARTISQNDMHAFSAHSTHRNSSSSRAPDALAPRDGNDACPLIASPSLLFSLSHPPRSLVVIVFSPPFSPPHCPCRSPIVPIAHNGVPYPRHSRRVLIALLAALSLPWRPQLGHSPSRVSLPSPPSFFSIISKPIGVIFPSPSSVLAAYFLKYPYLQM</sequence>
<feature type="compositionally biased region" description="Low complexity" evidence="1">
    <location>
        <begin position="179"/>
        <end position="202"/>
    </location>
</feature>
<dbReference type="EMBL" id="KL198156">
    <property type="protein sequence ID" value="KDQ06104.1"/>
    <property type="molecule type" value="Genomic_DNA"/>
</dbReference>
<evidence type="ECO:0000256" key="1">
    <source>
        <dbReference type="SAM" id="MobiDB-lite"/>
    </source>
</evidence>
<accession>A0A067LSR7</accession>
<protein>
    <submittedName>
        <fullName evidence="2">Uncharacterized protein</fullName>
    </submittedName>
</protein>
<gene>
    <name evidence="2" type="ORF">BOTBODRAFT_181917</name>
</gene>